<proteinExistence type="predicted"/>
<gene>
    <name evidence="2" type="ORF">GLUCOINTEAF2_0203767</name>
    <name evidence="1" type="ORF">GLUCOINTEAF2_0203859</name>
</gene>
<evidence type="ECO:0000313" key="1">
    <source>
        <dbReference type="EMBL" id="KPH88346.1"/>
    </source>
</evidence>
<sequence length="232" mass="25818">MSKANSTRGISLRALQGLDADEIQPSDARPSELHELTTVSSETLETIASVFSGTELAKDEGRIRIILDTQRAVTSAWEKAARSFLEIGRALNTLENALFSREEKNRLKSSFERFFPFSEPVASQLRRIASMVDSGRISETSLPGSYSAAYQLTLLGPEELEAAREKGLVAPSASRSAIIAFRKSIKRPEAHVDFAALVTEARRLRSTRRQMLEQLVAIRKRLREIDELIGDE</sequence>
<evidence type="ECO:0000313" key="3">
    <source>
        <dbReference type="Proteomes" id="UP000031553"/>
    </source>
</evidence>
<dbReference type="AlphaFoldDB" id="A0A0C1S496"/>
<organism evidence="2 3">
    <name type="scientific">Komagataeibacter intermedius AF2</name>
    <dbReference type="NCBI Taxonomy" id="1458464"/>
    <lineage>
        <taxon>Bacteria</taxon>
        <taxon>Pseudomonadati</taxon>
        <taxon>Pseudomonadota</taxon>
        <taxon>Alphaproteobacteria</taxon>
        <taxon>Acetobacterales</taxon>
        <taxon>Acetobacteraceae</taxon>
        <taxon>Komagataeibacter</taxon>
    </lineage>
</organism>
<reference evidence="2 3" key="1">
    <citation type="submission" date="2015-07" db="EMBL/GenBank/DDBJ databases">
        <title>Draft Genome Sequence of Komagataeibacter intermedius Strain AF2, Isolated from Kombucha Tea.</title>
        <authorList>
            <person name="Santos R.A."/>
            <person name="Berretta A.A."/>
            <person name="Barud H.S."/>
            <person name="Ribeiro S.J."/>
            <person name="Gonzalez-Garcia L.N."/>
            <person name="Zucchi T.D."/>
            <person name="Goldman G.H."/>
            <person name="Riano-Pachon D.M."/>
        </authorList>
    </citation>
    <scope>NUCLEOTIDE SEQUENCE [LARGE SCALE GENOMIC DNA]</scope>
    <source>
        <strain evidence="2 3">AF2</strain>
    </source>
</reference>
<comment type="caution">
    <text evidence="2">The sequence shown here is derived from an EMBL/GenBank/DDBJ whole genome shotgun (WGS) entry which is preliminary data.</text>
</comment>
<protein>
    <submittedName>
        <fullName evidence="2">Uncharacterized protein</fullName>
    </submittedName>
</protein>
<accession>A0A0C1S496</accession>
<dbReference type="RefSeq" id="WP_039734377.1">
    <property type="nucleotide sequence ID" value="NZ_JUFX02000021.1"/>
</dbReference>
<dbReference type="OrthoDB" id="7266764at2"/>
<name>A0A0C1S496_9PROT</name>
<evidence type="ECO:0000313" key="2">
    <source>
        <dbReference type="EMBL" id="KPH88606.1"/>
    </source>
</evidence>
<dbReference type="Proteomes" id="UP000031553">
    <property type="component" value="Unassembled WGS sequence"/>
</dbReference>
<dbReference type="EMBL" id="JUFX02000021">
    <property type="protein sequence ID" value="KPH88606.1"/>
    <property type="molecule type" value="Genomic_DNA"/>
</dbReference>
<dbReference type="EMBL" id="JUFX02000042">
    <property type="protein sequence ID" value="KPH88346.1"/>
    <property type="molecule type" value="Genomic_DNA"/>
</dbReference>